<comment type="caution">
    <text evidence="2">The sequence shown here is derived from an EMBL/GenBank/DDBJ whole genome shotgun (WGS) entry which is preliminary data.</text>
</comment>
<organism evidence="2 3">
    <name type="scientific">Sordaria brevicollis</name>
    <dbReference type="NCBI Taxonomy" id="83679"/>
    <lineage>
        <taxon>Eukaryota</taxon>
        <taxon>Fungi</taxon>
        <taxon>Dikarya</taxon>
        <taxon>Ascomycota</taxon>
        <taxon>Pezizomycotina</taxon>
        <taxon>Sordariomycetes</taxon>
        <taxon>Sordariomycetidae</taxon>
        <taxon>Sordariales</taxon>
        <taxon>Sordariaceae</taxon>
        <taxon>Sordaria</taxon>
    </lineage>
</organism>
<dbReference type="EMBL" id="JAUTDP010000012">
    <property type="protein sequence ID" value="KAK3391927.1"/>
    <property type="molecule type" value="Genomic_DNA"/>
</dbReference>
<accession>A0AAE0U5S4</accession>
<feature type="transmembrane region" description="Helical" evidence="1">
    <location>
        <begin position="20"/>
        <end position="44"/>
    </location>
</feature>
<sequence>MPSIGVIEIRFLPRFQAPRVSPWFILWGVLLSALLWSSISSYVFPSLYDGTSNIGNILGHIKSASLRHNVVEPYRIAGPFDLHNADSDAHDPRVVGVVPRAQLSEEYTTLASPTIIATTAPDSMMASNTISTTDVAIKPFITARPGHRVIRLTLHNNLPKAYFHSDGDFDEDLDKDSVRYE</sequence>
<keyword evidence="1" id="KW-0472">Membrane</keyword>
<name>A0AAE0U5S4_SORBR</name>
<dbReference type="AlphaFoldDB" id="A0AAE0U5S4"/>
<keyword evidence="1" id="KW-1133">Transmembrane helix</keyword>
<evidence type="ECO:0000313" key="3">
    <source>
        <dbReference type="Proteomes" id="UP001281003"/>
    </source>
</evidence>
<protein>
    <submittedName>
        <fullName evidence="2">Uncharacterized protein</fullName>
    </submittedName>
</protein>
<keyword evidence="3" id="KW-1185">Reference proteome</keyword>
<reference evidence="2" key="1">
    <citation type="journal article" date="2023" name="Mol. Phylogenet. Evol.">
        <title>Genome-scale phylogeny and comparative genomics of the fungal order Sordariales.</title>
        <authorList>
            <person name="Hensen N."/>
            <person name="Bonometti L."/>
            <person name="Westerberg I."/>
            <person name="Brannstrom I.O."/>
            <person name="Guillou S."/>
            <person name="Cros-Aarteil S."/>
            <person name="Calhoun S."/>
            <person name="Haridas S."/>
            <person name="Kuo A."/>
            <person name="Mondo S."/>
            <person name="Pangilinan J."/>
            <person name="Riley R."/>
            <person name="LaButti K."/>
            <person name="Andreopoulos B."/>
            <person name="Lipzen A."/>
            <person name="Chen C."/>
            <person name="Yan M."/>
            <person name="Daum C."/>
            <person name="Ng V."/>
            <person name="Clum A."/>
            <person name="Steindorff A."/>
            <person name="Ohm R.A."/>
            <person name="Martin F."/>
            <person name="Silar P."/>
            <person name="Natvig D.O."/>
            <person name="Lalanne C."/>
            <person name="Gautier V."/>
            <person name="Ament-Velasquez S.L."/>
            <person name="Kruys A."/>
            <person name="Hutchinson M.I."/>
            <person name="Powell A.J."/>
            <person name="Barry K."/>
            <person name="Miller A.N."/>
            <person name="Grigoriev I.V."/>
            <person name="Debuchy R."/>
            <person name="Gladieux P."/>
            <person name="Hiltunen Thoren M."/>
            <person name="Johannesson H."/>
        </authorList>
    </citation>
    <scope>NUCLEOTIDE SEQUENCE</scope>
    <source>
        <strain evidence="2">FGSC 1904</strain>
    </source>
</reference>
<dbReference type="Proteomes" id="UP001281003">
    <property type="component" value="Unassembled WGS sequence"/>
</dbReference>
<evidence type="ECO:0000313" key="2">
    <source>
        <dbReference type="EMBL" id="KAK3391927.1"/>
    </source>
</evidence>
<proteinExistence type="predicted"/>
<evidence type="ECO:0000256" key="1">
    <source>
        <dbReference type="SAM" id="Phobius"/>
    </source>
</evidence>
<reference evidence="2" key="2">
    <citation type="submission" date="2023-07" db="EMBL/GenBank/DDBJ databases">
        <authorList>
            <consortium name="Lawrence Berkeley National Laboratory"/>
            <person name="Haridas S."/>
            <person name="Hensen N."/>
            <person name="Bonometti L."/>
            <person name="Westerberg I."/>
            <person name="Brannstrom I.O."/>
            <person name="Guillou S."/>
            <person name="Cros-Aarteil S."/>
            <person name="Calhoun S."/>
            <person name="Kuo A."/>
            <person name="Mondo S."/>
            <person name="Pangilinan J."/>
            <person name="Riley R."/>
            <person name="LaButti K."/>
            <person name="Andreopoulos B."/>
            <person name="Lipzen A."/>
            <person name="Chen C."/>
            <person name="Yanf M."/>
            <person name="Daum C."/>
            <person name="Ng V."/>
            <person name="Clum A."/>
            <person name="Steindorff A."/>
            <person name="Ohm R."/>
            <person name="Martin F."/>
            <person name="Silar P."/>
            <person name="Natvig D."/>
            <person name="Lalanne C."/>
            <person name="Gautier V."/>
            <person name="Ament-velasquez S.L."/>
            <person name="Kruys A."/>
            <person name="Hutchinson M.I."/>
            <person name="Powell A.J."/>
            <person name="Barry K."/>
            <person name="Miller A.N."/>
            <person name="Grigoriev I.V."/>
            <person name="Debuchy R."/>
            <person name="Gladieux P."/>
            <person name="Thoren M.H."/>
            <person name="Johannesson H."/>
        </authorList>
    </citation>
    <scope>NUCLEOTIDE SEQUENCE</scope>
    <source>
        <strain evidence="2">FGSC 1904</strain>
    </source>
</reference>
<gene>
    <name evidence="2" type="ORF">B0T20DRAFT_489001</name>
</gene>
<keyword evidence="1" id="KW-0812">Transmembrane</keyword>